<name>A0A8S5S410_9CAUD</name>
<reference evidence="1" key="1">
    <citation type="journal article" date="2021" name="Proc. Natl. Acad. Sci. U.S.A.">
        <title>A Catalog of Tens of Thousands of Viruses from Human Metagenomes Reveals Hidden Associations with Chronic Diseases.</title>
        <authorList>
            <person name="Tisza M.J."/>
            <person name="Buck C.B."/>
        </authorList>
    </citation>
    <scope>NUCLEOTIDE SEQUENCE</scope>
    <source>
        <strain evidence="1">CtJ7x27</strain>
    </source>
</reference>
<accession>A0A8S5S410</accession>
<sequence>MFVTSDGRIMPIETCLMGVITFEKVIPEVEKLMEWEPLYYDSYFAFTDAYSLLKSMKECWNREDSEAEYIVETLDELVRRGLCVRFIVSGNIPKTCFLFGDGSYLCYTSIDSFADLHILNTRPLVAFYLKELCDEIPVLFAPSQIDGEECCYPGWGIPDKYKCTMDSILSMGRKIDAIAGNKDYAVNCIPFSQKFWETL</sequence>
<proteinExistence type="predicted"/>
<organism evidence="1">
    <name type="scientific">Siphoviridae sp. ctJ7x27</name>
    <dbReference type="NCBI Taxonomy" id="2827835"/>
    <lineage>
        <taxon>Viruses</taxon>
        <taxon>Duplodnaviria</taxon>
        <taxon>Heunggongvirae</taxon>
        <taxon>Uroviricota</taxon>
        <taxon>Caudoviricetes</taxon>
    </lineage>
</organism>
<dbReference type="EMBL" id="BK032517">
    <property type="protein sequence ID" value="DAF45673.1"/>
    <property type="molecule type" value="Genomic_DNA"/>
</dbReference>
<protein>
    <submittedName>
        <fullName evidence="1">Uncharacterized protein</fullName>
    </submittedName>
</protein>
<evidence type="ECO:0000313" key="1">
    <source>
        <dbReference type="EMBL" id="DAF45673.1"/>
    </source>
</evidence>